<dbReference type="AlphaFoldDB" id="A0A4R4VY97"/>
<evidence type="ECO:0000313" key="2">
    <source>
        <dbReference type="EMBL" id="TDD07894.1"/>
    </source>
</evidence>
<name>A0A4R4VY97_9PSEU</name>
<dbReference type="RefSeq" id="WP_132673477.1">
    <property type="nucleotide sequence ID" value="NZ_SMKS01000009.1"/>
</dbReference>
<evidence type="ECO:0000313" key="3">
    <source>
        <dbReference type="Proteomes" id="UP000295674"/>
    </source>
</evidence>
<organism evidence="2 3">
    <name type="scientific">Saccharopolyspora terrae</name>
    <dbReference type="NCBI Taxonomy" id="2530384"/>
    <lineage>
        <taxon>Bacteria</taxon>
        <taxon>Bacillati</taxon>
        <taxon>Actinomycetota</taxon>
        <taxon>Actinomycetes</taxon>
        <taxon>Pseudonocardiales</taxon>
        <taxon>Pseudonocardiaceae</taxon>
        <taxon>Saccharopolyspora</taxon>
    </lineage>
</organism>
<proteinExistence type="predicted"/>
<sequence length="141" mass="14986">MPSWDPAEAEQVTSEAQLREVVEPPFPEIAEKAVSGNDDVSRRFIERSRLFFVAMADLALKGVPPALAVVVNVEELFVHCGRALLKYGVWRVRDLAGGRAARRDGALRIPAGAHTSGVTLRAGTTGTASSAKHPATAKAIG</sequence>
<feature type="region of interest" description="Disordered" evidence="1">
    <location>
        <begin position="118"/>
        <end position="141"/>
    </location>
</feature>
<protein>
    <submittedName>
        <fullName evidence="2">Uncharacterized protein</fullName>
    </submittedName>
</protein>
<reference evidence="2 3" key="1">
    <citation type="submission" date="2019-03" db="EMBL/GenBank/DDBJ databases">
        <title>Draft genome sequences of novel Actinobacteria.</title>
        <authorList>
            <person name="Sahin N."/>
            <person name="Ay H."/>
            <person name="Saygin H."/>
        </authorList>
    </citation>
    <scope>NUCLEOTIDE SEQUENCE [LARGE SCALE GENOMIC DNA]</scope>
    <source>
        <strain evidence="2 3">16K309</strain>
    </source>
</reference>
<dbReference type="OrthoDB" id="9790331at2"/>
<accession>A0A4R4VY97</accession>
<dbReference type="EMBL" id="SMKS01000009">
    <property type="protein sequence ID" value="TDD07894.1"/>
    <property type="molecule type" value="Genomic_DNA"/>
</dbReference>
<feature type="compositionally biased region" description="Polar residues" evidence="1">
    <location>
        <begin position="118"/>
        <end position="130"/>
    </location>
</feature>
<evidence type="ECO:0000256" key="1">
    <source>
        <dbReference type="SAM" id="MobiDB-lite"/>
    </source>
</evidence>
<dbReference type="Proteomes" id="UP000295674">
    <property type="component" value="Unassembled WGS sequence"/>
</dbReference>
<comment type="caution">
    <text evidence="2">The sequence shown here is derived from an EMBL/GenBank/DDBJ whole genome shotgun (WGS) entry which is preliminary data.</text>
</comment>
<keyword evidence="3" id="KW-1185">Reference proteome</keyword>
<gene>
    <name evidence="2" type="ORF">E1181_08870</name>
</gene>